<keyword evidence="5" id="KW-0975">Bacterial flagellum</keyword>
<evidence type="ECO:0000313" key="8">
    <source>
        <dbReference type="Proteomes" id="UP001596036"/>
    </source>
</evidence>
<dbReference type="NCBIfam" id="TIGR02550">
    <property type="entry name" value="flagell_flgL"/>
    <property type="match status" value="1"/>
</dbReference>
<comment type="caution">
    <text evidence="7">The sequence shown here is derived from an EMBL/GenBank/DDBJ whole genome shotgun (WGS) entry which is preliminary data.</text>
</comment>
<dbReference type="PANTHER" id="PTHR42792">
    <property type="entry name" value="FLAGELLIN"/>
    <property type="match status" value="1"/>
</dbReference>
<evidence type="ECO:0000256" key="3">
    <source>
        <dbReference type="ARBA" id="ARBA00005709"/>
    </source>
</evidence>
<dbReference type="Gene3D" id="1.20.1330.10">
    <property type="entry name" value="f41 fragment of flagellin, N-terminal domain"/>
    <property type="match status" value="1"/>
</dbReference>
<organism evidence="7 8">
    <name type="scientific">Lysobacter yangpyeongensis</name>
    <dbReference type="NCBI Taxonomy" id="346182"/>
    <lineage>
        <taxon>Bacteria</taxon>
        <taxon>Pseudomonadati</taxon>
        <taxon>Pseudomonadota</taxon>
        <taxon>Gammaproteobacteria</taxon>
        <taxon>Lysobacterales</taxon>
        <taxon>Lysobacteraceae</taxon>
        <taxon>Lysobacter</taxon>
    </lineage>
</organism>
<dbReference type="InterPro" id="IPR001492">
    <property type="entry name" value="Flagellin"/>
</dbReference>
<evidence type="ECO:0000259" key="6">
    <source>
        <dbReference type="Pfam" id="PF00669"/>
    </source>
</evidence>
<comment type="subcellular location">
    <subcellularLocation>
        <location evidence="1">Bacterial flagellum</location>
    </subcellularLocation>
    <subcellularLocation>
        <location evidence="2">Secreted</location>
    </subcellularLocation>
</comment>
<evidence type="ECO:0000256" key="2">
    <source>
        <dbReference type="ARBA" id="ARBA00004613"/>
    </source>
</evidence>
<evidence type="ECO:0000256" key="5">
    <source>
        <dbReference type="ARBA" id="ARBA00023143"/>
    </source>
</evidence>
<dbReference type="RefSeq" id="WP_386752786.1">
    <property type="nucleotide sequence ID" value="NZ_JBHSNM010000001.1"/>
</dbReference>
<name>A0ABW0SJ73_9GAMM</name>
<dbReference type="SUPFAM" id="SSF64518">
    <property type="entry name" value="Phase 1 flagellin"/>
    <property type="match status" value="1"/>
</dbReference>
<dbReference type="PANTHER" id="PTHR42792:SF1">
    <property type="entry name" value="FLAGELLAR HOOK-ASSOCIATED PROTEIN 3"/>
    <property type="match status" value="1"/>
</dbReference>
<feature type="domain" description="Flagellin N-terminal" evidence="6">
    <location>
        <begin position="5"/>
        <end position="141"/>
    </location>
</feature>
<accession>A0ABW0SJ73</accession>
<keyword evidence="4" id="KW-0964">Secreted</keyword>
<gene>
    <name evidence="7" type="primary">flgL</name>
    <name evidence="7" type="ORF">ACFPN1_02785</name>
</gene>
<evidence type="ECO:0000256" key="1">
    <source>
        <dbReference type="ARBA" id="ARBA00004365"/>
    </source>
</evidence>
<comment type="similarity">
    <text evidence="3">Belongs to the bacterial flagellin family.</text>
</comment>
<evidence type="ECO:0000256" key="4">
    <source>
        <dbReference type="ARBA" id="ARBA00022525"/>
    </source>
</evidence>
<keyword evidence="7" id="KW-0282">Flagellum</keyword>
<proteinExistence type="inferred from homology"/>
<keyword evidence="7" id="KW-0969">Cilium</keyword>
<keyword evidence="7" id="KW-0966">Cell projection</keyword>
<evidence type="ECO:0000313" key="7">
    <source>
        <dbReference type="EMBL" id="MFC5568990.1"/>
    </source>
</evidence>
<dbReference type="Proteomes" id="UP001596036">
    <property type="component" value="Unassembled WGS sequence"/>
</dbReference>
<dbReference type="Pfam" id="PF00669">
    <property type="entry name" value="Flagellin_N"/>
    <property type="match status" value="1"/>
</dbReference>
<dbReference type="InterPro" id="IPR013384">
    <property type="entry name" value="Flagell_FlgL"/>
</dbReference>
<dbReference type="InterPro" id="IPR001029">
    <property type="entry name" value="Flagellin_N"/>
</dbReference>
<sequence>MTLRISTAGLHAQGLAALLRHQSEIARTQQQITTGKRFSQAKEDPVAASSAQRLDHVLAMLGEYRRGAEQVDNRLRLQEEALADAGDMLSRARELAIQGNNAPLSDNDRKAIAAEIRQLRAGLISVANRDDGNGRRLFAGTRDGVVPFVDNAGSVSYLGDDGQNNVDIAPEIAVADTDPGSAVFLRVRTGDGYSRASAGGANAGSGVLEEASVGDPAAWNGRALSVRFTSATDYEVVDASGPALSPPVTGTWSSGQAIPDPAAGLGVQFRISGVPAAGDTFSIERAPTRDVFATLDMLADALEAPSGTSADAARRANAMASAIGDIATAQDHMLTVRSGTGMRLQELDRTAERRSSEEVTLAGTLSELRDIDLAEAVSRLSLEMTALEAAQKSLLRVQGLSLFDQL</sequence>
<protein>
    <submittedName>
        <fullName evidence="7">Flagellar hook-associated protein FlgL</fullName>
    </submittedName>
</protein>
<reference evidence="8" key="1">
    <citation type="journal article" date="2019" name="Int. J. Syst. Evol. Microbiol.">
        <title>The Global Catalogue of Microorganisms (GCM) 10K type strain sequencing project: providing services to taxonomists for standard genome sequencing and annotation.</title>
        <authorList>
            <consortium name="The Broad Institute Genomics Platform"/>
            <consortium name="The Broad Institute Genome Sequencing Center for Infectious Disease"/>
            <person name="Wu L."/>
            <person name="Ma J."/>
        </authorList>
    </citation>
    <scope>NUCLEOTIDE SEQUENCE [LARGE SCALE GENOMIC DNA]</scope>
    <source>
        <strain evidence="8">KACC 11407</strain>
    </source>
</reference>
<dbReference type="EMBL" id="JBHSNM010000001">
    <property type="protein sequence ID" value="MFC5568990.1"/>
    <property type="molecule type" value="Genomic_DNA"/>
</dbReference>
<keyword evidence="8" id="KW-1185">Reference proteome</keyword>